<keyword evidence="5 16" id="KW-0820">tRNA-binding</keyword>
<evidence type="ECO:0000313" key="21">
    <source>
        <dbReference type="Proteomes" id="UP000321484"/>
    </source>
</evidence>
<keyword evidence="6 15" id="KW-0436">Ligase</keyword>
<dbReference type="AlphaFoldDB" id="A0A511YVH3"/>
<dbReference type="InterPro" id="IPR033714">
    <property type="entry name" value="tRNA_bind_bactPheRS"/>
</dbReference>
<dbReference type="Gene3D" id="3.30.70.380">
    <property type="entry name" value="Ferrodoxin-fold anticodon-binding domain"/>
    <property type="match status" value="1"/>
</dbReference>
<evidence type="ECO:0000256" key="10">
    <source>
        <dbReference type="ARBA" id="ARBA00022842"/>
    </source>
</evidence>
<name>A0A511YVH3_9CELL</name>
<dbReference type="GO" id="GO:0005524">
    <property type="term" value="F:ATP binding"/>
    <property type="evidence" value="ECO:0007669"/>
    <property type="project" value="UniProtKB-UniRule"/>
</dbReference>
<feature type="binding site" evidence="15">
    <location>
        <position position="495"/>
    </location>
    <ligand>
        <name>Mg(2+)</name>
        <dbReference type="ChEBI" id="CHEBI:18420"/>
        <note>shared with alpha subunit</note>
    </ligand>
</feature>
<keyword evidence="10 15" id="KW-0460">Magnesium</keyword>
<evidence type="ECO:0000256" key="15">
    <source>
        <dbReference type="HAMAP-Rule" id="MF_00283"/>
    </source>
</evidence>
<keyword evidence="13 15" id="KW-0030">Aminoacyl-tRNA synthetase</keyword>
<evidence type="ECO:0000256" key="11">
    <source>
        <dbReference type="ARBA" id="ARBA00022884"/>
    </source>
</evidence>
<dbReference type="Pfam" id="PF03147">
    <property type="entry name" value="FDX-ACB"/>
    <property type="match status" value="1"/>
</dbReference>
<dbReference type="EC" id="6.1.1.20" evidence="15"/>
<evidence type="ECO:0000256" key="13">
    <source>
        <dbReference type="ARBA" id="ARBA00023146"/>
    </source>
</evidence>
<dbReference type="SMART" id="SM00873">
    <property type="entry name" value="B3_4"/>
    <property type="match status" value="1"/>
</dbReference>
<dbReference type="RefSeq" id="WP_146819139.1">
    <property type="nucleotide sequence ID" value="NZ_BJYK01000001.1"/>
</dbReference>
<evidence type="ECO:0000256" key="8">
    <source>
        <dbReference type="ARBA" id="ARBA00022741"/>
    </source>
</evidence>
<keyword evidence="9 15" id="KW-0067">ATP-binding</keyword>
<gene>
    <name evidence="15 20" type="primary">pheT</name>
    <name evidence="20" type="ORF">AFE02nite_09360</name>
</gene>
<dbReference type="GO" id="GO:0000287">
    <property type="term" value="F:magnesium ion binding"/>
    <property type="evidence" value="ECO:0007669"/>
    <property type="project" value="UniProtKB-UniRule"/>
</dbReference>
<evidence type="ECO:0000256" key="3">
    <source>
        <dbReference type="ARBA" id="ARBA00011209"/>
    </source>
</evidence>
<evidence type="ECO:0000259" key="19">
    <source>
        <dbReference type="PROSITE" id="PS51483"/>
    </source>
</evidence>
<dbReference type="InterPro" id="IPR045864">
    <property type="entry name" value="aa-tRNA-synth_II/BPL/LPL"/>
</dbReference>
<dbReference type="HAMAP" id="MF_00283">
    <property type="entry name" value="Phe_tRNA_synth_beta1"/>
    <property type="match status" value="1"/>
</dbReference>
<dbReference type="Pfam" id="PF03484">
    <property type="entry name" value="B5"/>
    <property type="match status" value="1"/>
</dbReference>
<organism evidence="20 21">
    <name type="scientific">Actinotalea fermentans</name>
    <dbReference type="NCBI Taxonomy" id="43671"/>
    <lineage>
        <taxon>Bacteria</taxon>
        <taxon>Bacillati</taxon>
        <taxon>Actinomycetota</taxon>
        <taxon>Actinomycetes</taxon>
        <taxon>Micrococcales</taxon>
        <taxon>Cellulomonadaceae</taxon>
        <taxon>Actinotalea</taxon>
    </lineage>
</organism>
<dbReference type="Gene3D" id="2.40.50.140">
    <property type="entry name" value="Nucleic acid-binding proteins"/>
    <property type="match status" value="1"/>
</dbReference>
<comment type="caution">
    <text evidence="20">The sequence shown here is derived from an EMBL/GenBank/DDBJ whole genome shotgun (WGS) entry which is preliminary data.</text>
</comment>
<dbReference type="InterPro" id="IPR020825">
    <property type="entry name" value="Phe-tRNA_synthase-like_B3/B4"/>
</dbReference>
<dbReference type="InterPro" id="IPR005121">
    <property type="entry name" value="Fdx_antiC-bd"/>
</dbReference>
<dbReference type="SUPFAM" id="SSF55681">
    <property type="entry name" value="Class II aaRS and biotin synthetases"/>
    <property type="match status" value="1"/>
</dbReference>
<dbReference type="InterPro" id="IPR041616">
    <property type="entry name" value="PheRS_beta_core"/>
</dbReference>
<feature type="binding site" evidence="15">
    <location>
        <position position="485"/>
    </location>
    <ligand>
        <name>Mg(2+)</name>
        <dbReference type="ChEBI" id="CHEBI:18420"/>
        <note>shared with alpha subunit</note>
    </ligand>
</feature>
<evidence type="ECO:0000256" key="16">
    <source>
        <dbReference type="PROSITE-ProRule" id="PRU00209"/>
    </source>
</evidence>
<proteinExistence type="inferred from homology"/>
<feature type="domain" description="FDX-ACB" evidence="18">
    <location>
        <begin position="760"/>
        <end position="853"/>
    </location>
</feature>
<evidence type="ECO:0000256" key="14">
    <source>
        <dbReference type="ARBA" id="ARBA00049255"/>
    </source>
</evidence>
<dbReference type="Pfam" id="PF03483">
    <property type="entry name" value="B3_4"/>
    <property type="match status" value="1"/>
</dbReference>
<dbReference type="GO" id="GO:0006432">
    <property type="term" value="P:phenylalanyl-tRNA aminoacylation"/>
    <property type="evidence" value="ECO:0007669"/>
    <property type="project" value="UniProtKB-UniRule"/>
</dbReference>
<dbReference type="PROSITE" id="PS50886">
    <property type="entry name" value="TRBD"/>
    <property type="match status" value="1"/>
</dbReference>
<evidence type="ECO:0000256" key="4">
    <source>
        <dbReference type="ARBA" id="ARBA00022490"/>
    </source>
</evidence>
<dbReference type="SMART" id="SM00896">
    <property type="entry name" value="FDX-ACB"/>
    <property type="match status" value="1"/>
</dbReference>
<comment type="subcellular location">
    <subcellularLocation>
        <location evidence="1 15">Cytoplasm</location>
    </subcellularLocation>
</comment>
<evidence type="ECO:0000256" key="2">
    <source>
        <dbReference type="ARBA" id="ARBA00008653"/>
    </source>
</evidence>
<dbReference type="InterPro" id="IPR004532">
    <property type="entry name" value="Phe-tRNA-ligase_IIc_bsu_bact"/>
</dbReference>
<dbReference type="PANTHER" id="PTHR10947:SF0">
    <property type="entry name" value="PHENYLALANINE--TRNA LIGASE BETA SUBUNIT"/>
    <property type="match status" value="1"/>
</dbReference>
<keyword evidence="12 15" id="KW-0648">Protein biosynthesis</keyword>
<evidence type="ECO:0000256" key="9">
    <source>
        <dbReference type="ARBA" id="ARBA00022840"/>
    </source>
</evidence>
<keyword evidence="11 16" id="KW-0694">RNA-binding</keyword>
<dbReference type="GO" id="GO:0004826">
    <property type="term" value="F:phenylalanine-tRNA ligase activity"/>
    <property type="evidence" value="ECO:0007669"/>
    <property type="project" value="UniProtKB-UniRule"/>
</dbReference>
<dbReference type="Pfam" id="PF17759">
    <property type="entry name" value="tRNA_synthFbeta"/>
    <property type="match status" value="1"/>
</dbReference>
<dbReference type="PROSITE" id="PS51483">
    <property type="entry name" value="B5"/>
    <property type="match status" value="1"/>
</dbReference>
<dbReference type="PANTHER" id="PTHR10947">
    <property type="entry name" value="PHENYLALANYL-TRNA SYNTHETASE BETA CHAIN AND LEUCINE-RICH REPEAT-CONTAINING PROTEIN 47"/>
    <property type="match status" value="1"/>
</dbReference>
<reference evidence="20 21" key="1">
    <citation type="submission" date="2019-07" db="EMBL/GenBank/DDBJ databases">
        <title>Whole genome shotgun sequence of Actinotalea fermentans NBRC 105374.</title>
        <authorList>
            <person name="Hosoyama A."/>
            <person name="Uohara A."/>
            <person name="Ohji S."/>
            <person name="Ichikawa N."/>
        </authorList>
    </citation>
    <scope>NUCLEOTIDE SEQUENCE [LARGE SCALE GENOMIC DNA]</scope>
    <source>
        <strain evidence="20 21">NBRC 105374</strain>
    </source>
</reference>
<dbReference type="OrthoDB" id="9805455at2"/>
<evidence type="ECO:0000259" key="18">
    <source>
        <dbReference type="PROSITE" id="PS51447"/>
    </source>
</evidence>
<dbReference type="InterPro" id="IPR002547">
    <property type="entry name" value="tRNA-bd_dom"/>
</dbReference>
<feature type="domain" description="TRNA-binding" evidence="17">
    <location>
        <begin position="41"/>
        <end position="162"/>
    </location>
</feature>
<comment type="cofactor">
    <cofactor evidence="15">
        <name>Mg(2+)</name>
        <dbReference type="ChEBI" id="CHEBI:18420"/>
    </cofactor>
    <text evidence="15">Binds 2 magnesium ions per tetramer.</text>
</comment>
<evidence type="ECO:0000256" key="1">
    <source>
        <dbReference type="ARBA" id="ARBA00004496"/>
    </source>
</evidence>
<dbReference type="InterPro" id="IPR005147">
    <property type="entry name" value="tRNA_synthase_B5-dom"/>
</dbReference>
<protein>
    <recommendedName>
        <fullName evidence="15">Phenylalanine--tRNA ligase beta subunit</fullName>
        <ecNumber evidence="15">6.1.1.20</ecNumber>
    </recommendedName>
    <alternativeName>
        <fullName evidence="15">Phenylalanyl-tRNA synthetase beta subunit</fullName>
        <shortName evidence="15">PheRS</shortName>
    </alternativeName>
</protein>
<dbReference type="NCBIfam" id="TIGR00472">
    <property type="entry name" value="pheT_bact"/>
    <property type="match status" value="1"/>
</dbReference>
<dbReference type="SMART" id="SM00874">
    <property type="entry name" value="B5"/>
    <property type="match status" value="1"/>
</dbReference>
<dbReference type="GO" id="GO:0009328">
    <property type="term" value="C:phenylalanine-tRNA ligase complex"/>
    <property type="evidence" value="ECO:0007669"/>
    <property type="project" value="TreeGrafter"/>
</dbReference>
<feature type="binding site" evidence="15">
    <location>
        <position position="491"/>
    </location>
    <ligand>
        <name>Mg(2+)</name>
        <dbReference type="ChEBI" id="CHEBI:18420"/>
        <note>shared with alpha subunit</note>
    </ligand>
</feature>
<dbReference type="InterPro" id="IPR009061">
    <property type="entry name" value="DNA-bd_dom_put_sf"/>
</dbReference>
<keyword evidence="8 15" id="KW-0547">Nucleotide-binding</keyword>
<dbReference type="SUPFAM" id="SSF56037">
    <property type="entry name" value="PheT/TilS domain"/>
    <property type="match status" value="1"/>
</dbReference>
<dbReference type="Proteomes" id="UP000321484">
    <property type="component" value="Unassembled WGS sequence"/>
</dbReference>
<keyword evidence="21" id="KW-1185">Reference proteome</keyword>
<keyword evidence="7 15" id="KW-0479">Metal-binding</keyword>
<dbReference type="FunFam" id="3.30.70.380:FF:000001">
    <property type="entry name" value="Phenylalanine--tRNA ligase beta subunit"/>
    <property type="match status" value="1"/>
</dbReference>
<sequence length="854" mass="89074">MVRVPLTWLAESVDLVPGSSAEDVAAALVRVGLEEEGIHGSQITGPLVVGRVLTLAKEEHKNGKTISWCRVDVGPEHNEPADGDVPAGRGIVCGAHNFEAGDWVVVALPGAVLPGPFPITARKTYGHVSDGMICSARELDLGDDHSGIIVLTRYELTADELTPGQDAIELLGLGERTLEVNVTPDRGYCFSVRGVAREYAHATGQPFRDPALAVSPPAATDGGFAVEVADDAPIRGAVGCDRFVARIVRGVDATAESPAWLKRRLTQAGMRPISLAVDVTNYVMLELGQPLHAYDLATLAGPIVVRRARPGERLVTLDDADRALDPEDLLITDSPDGVRGGRVIGLAGVMGGASTEVSATTVDVLLEGAHFDPISIARTARRHKLGSEASRRFERGVDPQLPPRAVQRAIDLLVQLGGGTVDREATDVVALPVVEPIRMAASFPARIVGMAFGAAEVRGALTTIGCAVAGDDDELVVTPPTWRPDLRSPIDLVEEVARLHGYAQMPSVLPTAGSGRGLTHAQRTRRSVARALAERGFTEVLTYPFVAPERLGTLGAADDEPLGAGNAVRLANPLSDAHPLLRTSVLASLVDAARTNLGRGLADLAIFEVGRAYRADGSGAAPRPGVTARPSDVELKELDAALPSQPRHVAGLCAGARVPASWQGPAQPFTWSDAVAAALLVARTAGADVQVRAADAAPWHPGRCAALVLPDGVVVGHAGELHPRVLGALELPARTCAFEVDLDALVAAGEGRLVEAAPVSGQPLAKEDLAFVVAEDVAAGAIVATARSAAGELLEDVHVFDVYRGEQVGQGRKSVAITVRLRATDRTLTAEDIAGVRAAVVAAVGAEHGGTLRA</sequence>
<accession>A0A511YVH3</accession>
<comment type="catalytic activity">
    <reaction evidence="14 15">
        <text>tRNA(Phe) + L-phenylalanine + ATP = L-phenylalanyl-tRNA(Phe) + AMP + diphosphate + H(+)</text>
        <dbReference type="Rhea" id="RHEA:19413"/>
        <dbReference type="Rhea" id="RHEA-COMP:9668"/>
        <dbReference type="Rhea" id="RHEA-COMP:9699"/>
        <dbReference type="ChEBI" id="CHEBI:15378"/>
        <dbReference type="ChEBI" id="CHEBI:30616"/>
        <dbReference type="ChEBI" id="CHEBI:33019"/>
        <dbReference type="ChEBI" id="CHEBI:58095"/>
        <dbReference type="ChEBI" id="CHEBI:78442"/>
        <dbReference type="ChEBI" id="CHEBI:78531"/>
        <dbReference type="ChEBI" id="CHEBI:456215"/>
        <dbReference type="EC" id="6.1.1.20"/>
    </reaction>
</comment>
<dbReference type="InterPro" id="IPR012340">
    <property type="entry name" value="NA-bd_OB-fold"/>
</dbReference>
<dbReference type="CDD" id="cd02796">
    <property type="entry name" value="tRNA_bind_bactPheRS"/>
    <property type="match status" value="1"/>
</dbReference>
<dbReference type="SUPFAM" id="SSF54991">
    <property type="entry name" value="Anticodon-binding domain of PheRS"/>
    <property type="match status" value="1"/>
</dbReference>
<dbReference type="GO" id="GO:0000049">
    <property type="term" value="F:tRNA binding"/>
    <property type="evidence" value="ECO:0007669"/>
    <property type="project" value="UniProtKB-UniRule"/>
</dbReference>
<comment type="subunit">
    <text evidence="3 15">Tetramer of two alpha and two beta subunits.</text>
</comment>
<dbReference type="Gene3D" id="3.50.40.10">
    <property type="entry name" value="Phenylalanyl-trna Synthetase, Chain B, domain 3"/>
    <property type="match status" value="1"/>
</dbReference>
<feature type="domain" description="B5" evidence="19">
    <location>
        <begin position="432"/>
        <end position="507"/>
    </location>
</feature>
<dbReference type="SUPFAM" id="SSF46955">
    <property type="entry name" value="Putative DNA-binding domain"/>
    <property type="match status" value="1"/>
</dbReference>
<dbReference type="InterPro" id="IPR005146">
    <property type="entry name" value="B3/B4_tRNA-bd"/>
</dbReference>
<dbReference type="InterPro" id="IPR036690">
    <property type="entry name" value="Fdx_antiC-bd_sf"/>
</dbReference>
<keyword evidence="4 15" id="KW-0963">Cytoplasm</keyword>
<dbReference type="Pfam" id="PF01588">
    <property type="entry name" value="tRNA_bind"/>
    <property type="match status" value="1"/>
</dbReference>
<dbReference type="FunFam" id="3.50.40.10:FF:000001">
    <property type="entry name" value="Phenylalanine--tRNA ligase beta subunit"/>
    <property type="match status" value="1"/>
</dbReference>
<dbReference type="CDD" id="cd00769">
    <property type="entry name" value="PheRS_beta_core"/>
    <property type="match status" value="1"/>
</dbReference>
<evidence type="ECO:0000256" key="5">
    <source>
        <dbReference type="ARBA" id="ARBA00022555"/>
    </source>
</evidence>
<dbReference type="Gene3D" id="3.30.56.10">
    <property type="match status" value="2"/>
</dbReference>
<dbReference type="Gene3D" id="3.30.930.10">
    <property type="entry name" value="Bira Bifunctional Protein, Domain 2"/>
    <property type="match status" value="1"/>
</dbReference>
<dbReference type="SUPFAM" id="SSF50249">
    <property type="entry name" value="Nucleic acid-binding proteins"/>
    <property type="match status" value="1"/>
</dbReference>
<feature type="binding site" evidence="15">
    <location>
        <position position="494"/>
    </location>
    <ligand>
        <name>Mg(2+)</name>
        <dbReference type="ChEBI" id="CHEBI:18420"/>
        <note>shared with alpha subunit</note>
    </ligand>
</feature>
<evidence type="ECO:0000256" key="6">
    <source>
        <dbReference type="ARBA" id="ARBA00022598"/>
    </source>
</evidence>
<evidence type="ECO:0000313" key="20">
    <source>
        <dbReference type="EMBL" id="GEN79202.1"/>
    </source>
</evidence>
<dbReference type="EMBL" id="BJYK01000001">
    <property type="protein sequence ID" value="GEN79202.1"/>
    <property type="molecule type" value="Genomic_DNA"/>
</dbReference>
<evidence type="ECO:0000259" key="17">
    <source>
        <dbReference type="PROSITE" id="PS50886"/>
    </source>
</evidence>
<dbReference type="PROSITE" id="PS51447">
    <property type="entry name" value="FDX_ACB"/>
    <property type="match status" value="1"/>
</dbReference>
<evidence type="ECO:0000256" key="7">
    <source>
        <dbReference type="ARBA" id="ARBA00022723"/>
    </source>
</evidence>
<comment type="similarity">
    <text evidence="2 15">Belongs to the phenylalanyl-tRNA synthetase beta subunit family. Type 1 subfamily.</text>
</comment>
<evidence type="ECO:0000256" key="12">
    <source>
        <dbReference type="ARBA" id="ARBA00022917"/>
    </source>
</evidence>
<dbReference type="InterPro" id="IPR045060">
    <property type="entry name" value="Phe-tRNA-ligase_IIc_bsu"/>
</dbReference>